<evidence type="ECO:0000256" key="1">
    <source>
        <dbReference type="SAM" id="Phobius"/>
    </source>
</evidence>
<accession>A0A2N1PKE6</accession>
<dbReference type="Proteomes" id="UP000233256">
    <property type="component" value="Unassembled WGS sequence"/>
</dbReference>
<sequence>MDQKDIDNRKIIVSDYRIPSTYWNTFIALEADLERITRFIEFNEDNFQCYSIELTKIILATCSEIDVIAKLLCEKIDPDFQNRKIKNITYYHEILSKKYPSIGEYGINLFRYGLEIFPWKDWNSDIGPVWWRSYNDLKHERNNFFKTGNLENALFSTSGLFVLVLLYYCEFQAMEPVPKLFFPPKKIASISFSCGGPVLVWFNR</sequence>
<dbReference type="EMBL" id="PGXC01000034">
    <property type="protein sequence ID" value="PKK88805.1"/>
    <property type="molecule type" value="Genomic_DNA"/>
</dbReference>
<evidence type="ECO:0000313" key="2">
    <source>
        <dbReference type="EMBL" id="PKK88805.1"/>
    </source>
</evidence>
<keyword evidence="1" id="KW-0812">Transmembrane</keyword>
<organism evidence="2 3">
    <name type="scientific">Candidatus Wallbacteria bacterium HGW-Wallbacteria-1</name>
    <dbReference type="NCBI Taxonomy" id="2013854"/>
    <lineage>
        <taxon>Bacteria</taxon>
        <taxon>Candidatus Walliibacteriota</taxon>
    </lineage>
</organism>
<feature type="transmembrane region" description="Helical" evidence="1">
    <location>
        <begin position="150"/>
        <end position="167"/>
    </location>
</feature>
<protein>
    <submittedName>
        <fullName evidence="2">Uncharacterized protein</fullName>
    </submittedName>
</protein>
<keyword evidence="1" id="KW-1133">Transmembrane helix</keyword>
<name>A0A2N1PKE6_9BACT</name>
<gene>
    <name evidence="2" type="ORF">CVV64_17120</name>
</gene>
<evidence type="ECO:0000313" key="3">
    <source>
        <dbReference type="Proteomes" id="UP000233256"/>
    </source>
</evidence>
<reference evidence="2 3" key="1">
    <citation type="journal article" date="2017" name="ISME J.">
        <title>Potential for microbial H2 and metal transformations associated with novel bacteria and archaea in deep terrestrial subsurface sediments.</title>
        <authorList>
            <person name="Hernsdorf A.W."/>
            <person name="Amano Y."/>
            <person name="Miyakawa K."/>
            <person name="Ise K."/>
            <person name="Suzuki Y."/>
            <person name="Anantharaman K."/>
            <person name="Probst A."/>
            <person name="Burstein D."/>
            <person name="Thomas B.C."/>
            <person name="Banfield J.F."/>
        </authorList>
    </citation>
    <scope>NUCLEOTIDE SEQUENCE [LARGE SCALE GENOMIC DNA]</scope>
    <source>
        <strain evidence="2">HGW-Wallbacteria-1</strain>
    </source>
</reference>
<proteinExistence type="predicted"/>
<dbReference type="AlphaFoldDB" id="A0A2N1PKE6"/>
<comment type="caution">
    <text evidence="2">The sequence shown here is derived from an EMBL/GenBank/DDBJ whole genome shotgun (WGS) entry which is preliminary data.</text>
</comment>
<keyword evidence="1" id="KW-0472">Membrane</keyword>